<evidence type="ECO:0000313" key="3">
    <source>
        <dbReference type="Proteomes" id="UP001341840"/>
    </source>
</evidence>
<comment type="caution">
    <text evidence="2">The sequence shown here is derived from an EMBL/GenBank/DDBJ whole genome shotgun (WGS) entry which is preliminary data.</text>
</comment>
<name>A0ABU6WPR2_9FABA</name>
<reference evidence="2 3" key="1">
    <citation type="journal article" date="2023" name="Plants (Basel)">
        <title>Bridging the Gap: Combining Genomics and Transcriptomics Approaches to Understand Stylosanthes scabra, an Orphan Legume from the Brazilian Caatinga.</title>
        <authorList>
            <person name="Ferreira-Neto J.R.C."/>
            <person name="da Silva M.D."/>
            <person name="Binneck E."/>
            <person name="de Melo N.F."/>
            <person name="da Silva R.H."/>
            <person name="de Melo A.L.T.M."/>
            <person name="Pandolfi V."/>
            <person name="Bustamante F.O."/>
            <person name="Brasileiro-Vidal A.C."/>
            <person name="Benko-Iseppon A.M."/>
        </authorList>
    </citation>
    <scope>NUCLEOTIDE SEQUENCE [LARGE SCALE GENOMIC DNA]</scope>
    <source>
        <tissue evidence="2">Leaves</tissue>
    </source>
</reference>
<gene>
    <name evidence="2" type="ORF">PIB30_075700</name>
</gene>
<evidence type="ECO:0000256" key="1">
    <source>
        <dbReference type="SAM" id="MobiDB-lite"/>
    </source>
</evidence>
<organism evidence="2 3">
    <name type="scientific">Stylosanthes scabra</name>
    <dbReference type="NCBI Taxonomy" id="79078"/>
    <lineage>
        <taxon>Eukaryota</taxon>
        <taxon>Viridiplantae</taxon>
        <taxon>Streptophyta</taxon>
        <taxon>Embryophyta</taxon>
        <taxon>Tracheophyta</taxon>
        <taxon>Spermatophyta</taxon>
        <taxon>Magnoliopsida</taxon>
        <taxon>eudicotyledons</taxon>
        <taxon>Gunneridae</taxon>
        <taxon>Pentapetalae</taxon>
        <taxon>rosids</taxon>
        <taxon>fabids</taxon>
        <taxon>Fabales</taxon>
        <taxon>Fabaceae</taxon>
        <taxon>Papilionoideae</taxon>
        <taxon>50 kb inversion clade</taxon>
        <taxon>dalbergioids sensu lato</taxon>
        <taxon>Dalbergieae</taxon>
        <taxon>Pterocarpus clade</taxon>
        <taxon>Stylosanthes</taxon>
    </lineage>
</organism>
<accession>A0ABU6WPR2</accession>
<protein>
    <submittedName>
        <fullName evidence="2">Uncharacterized protein</fullName>
    </submittedName>
</protein>
<keyword evidence="3" id="KW-1185">Reference proteome</keyword>
<dbReference type="PANTHER" id="PTHR37710">
    <property type="entry name" value="TRANSMEMBRANE PROTEIN"/>
    <property type="match status" value="1"/>
</dbReference>
<proteinExistence type="predicted"/>
<feature type="compositionally biased region" description="Low complexity" evidence="1">
    <location>
        <begin position="224"/>
        <end position="234"/>
    </location>
</feature>
<feature type="region of interest" description="Disordered" evidence="1">
    <location>
        <begin position="261"/>
        <end position="283"/>
    </location>
</feature>
<evidence type="ECO:0000313" key="2">
    <source>
        <dbReference type="EMBL" id="MED6187359.1"/>
    </source>
</evidence>
<feature type="compositionally biased region" description="Polar residues" evidence="1">
    <location>
        <begin position="1"/>
        <end position="12"/>
    </location>
</feature>
<feature type="compositionally biased region" description="Basic and acidic residues" evidence="1">
    <location>
        <begin position="235"/>
        <end position="244"/>
    </location>
</feature>
<feature type="region of interest" description="Disordered" evidence="1">
    <location>
        <begin position="223"/>
        <end position="244"/>
    </location>
</feature>
<feature type="region of interest" description="Disordered" evidence="1">
    <location>
        <begin position="1"/>
        <end position="21"/>
    </location>
</feature>
<sequence length="305" mass="33556">MPTAILSSQNRNTRTRKMRSRQRPLHACGVSIIAMAEIAIGKTQNVNGPLGANLRRIIAKLSRSATPFIYAMQCQFLAILSFMDDHIITAEKISEKMFPSSALAFDKVDELVLIIASMPEKFDGAVNKVPEVIHKVPLLEWAMALFISMLNGLVSIFDRYWGHGDSISTKEKTIGVDSSSSGYISLEGFPPISEAEIKGAHDKKAVAVLPITCAKGSYKEALLEGGNNKEGNNNPHEDDEKKVDVDVDVDVDGGELCEVIEEGESKKQDDKRSEVVEENEKCESNKGGDVLLKLFDSWLMNPGRF</sequence>
<dbReference type="EMBL" id="JASCZI010182215">
    <property type="protein sequence ID" value="MED6187359.1"/>
    <property type="molecule type" value="Genomic_DNA"/>
</dbReference>
<dbReference type="Proteomes" id="UP001341840">
    <property type="component" value="Unassembled WGS sequence"/>
</dbReference>
<dbReference type="PANTHER" id="PTHR37710:SF1">
    <property type="entry name" value="TRANSMEMBRANE PROTEIN"/>
    <property type="match status" value="1"/>
</dbReference>
<feature type="compositionally biased region" description="Basic and acidic residues" evidence="1">
    <location>
        <begin position="263"/>
        <end position="283"/>
    </location>
</feature>